<dbReference type="AlphaFoldDB" id="H6N3X7"/>
<organism evidence="5 6">
    <name type="scientific">Gordonia polyisoprenivorans (strain DSM 44266 / VH2)</name>
    <dbReference type="NCBI Taxonomy" id="1112204"/>
    <lineage>
        <taxon>Bacteria</taxon>
        <taxon>Bacillati</taxon>
        <taxon>Actinomycetota</taxon>
        <taxon>Actinomycetes</taxon>
        <taxon>Mycobacteriales</taxon>
        <taxon>Gordoniaceae</taxon>
        <taxon>Gordonia</taxon>
    </lineage>
</organism>
<dbReference type="STRING" id="1112204.GPOL_c37880"/>
<dbReference type="CDD" id="cd05931">
    <property type="entry name" value="FAAL"/>
    <property type="match status" value="1"/>
</dbReference>
<keyword evidence="6" id="KW-1185">Reference proteome</keyword>
<keyword evidence="3" id="KW-0472">Membrane</keyword>
<proteinExistence type="inferred from homology"/>
<sequence length="614" mass="66145">MIGHDDPERRGAFLPDVLMTRARTAPDQVVYVFVDESGTEVDQLDHATLHRRAVRIAERLRRQCVPGDRALLAFLPGLDFIAAFFGCMYARVVAVPVAPPLPTPTAGPSAIRNVIADAQPAIVLTDKVSDKFFGETLRTLCPVPPMWVDDLTDSDLTDSDLTDSDLTDNDLTDNGVVDDVPADERSAIPYDSTHVADPVDADDVALLQYTSGSTGAPKGVMVTHGNLRANQEMIRDAFGHDETSVVIGWAPFFHDQGLIGNVLQPLYVGARAVLMSPMTFIRRPLLWPTLISRYRATTSGGPDFAYAACVAHARRTGLPADLDLTSWTVVFNGAEPIRSDTIRSFAAEFAPHGFDARAMYPCYGLAESTLLVTASRPGRGPRTLRASAVDLQHRRYRPDSAGTEVVGSGTAVRGSVIRIVDPDRRVGLPDGVVGEIWVSGEHVCAGYWHNRPATDALFGVIVGGGDPMLRTGDLGFVVAGELYVVGRIKDMIVIRGRNFYPTDIERATVGAHSALRPGGCAAFGWAEESSGGDTPAEEVVVVAEIRATHRDLDAAEVRSAIRAAIRADLGITVLRIGLIAAGELPKTTSGKVRRRAARALYDNDGFTPVGTEYR</sequence>
<evidence type="ECO:0000259" key="4">
    <source>
        <dbReference type="Pfam" id="PF00501"/>
    </source>
</evidence>
<dbReference type="KEGG" id="gpo:GPOL_c37880"/>
<dbReference type="eggNOG" id="COG0318">
    <property type="taxonomic scope" value="Bacteria"/>
</dbReference>
<accession>H6N3X7</accession>
<dbReference type="GO" id="GO:0005886">
    <property type="term" value="C:plasma membrane"/>
    <property type="evidence" value="ECO:0007669"/>
    <property type="project" value="TreeGrafter"/>
</dbReference>
<keyword evidence="2 5" id="KW-0436">Ligase</keyword>
<dbReference type="RefSeq" id="WP_014361123.1">
    <property type="nucleotide sequence ID" value="NC_016906.1"/>
</dbReference>
<dbReference type="EMBL" id="CP003119">
    <property type="protein sequence ID" value="AFA74800.1"/>
    <property type="molecule type" value="Genomic_DNA"/>
</dbReference>
<dbReference type="GO" id="GO:0006633">
    <property type="term" value="P:fatty acid biosynthetic process"/>
    <property type="evidence" value="ECO:0007669"/>
    <property type="project" value="TreeGrafter"/>
</dbReference>
<dbReference type="Pfam" id="PF00501">
    <property type="entry name" value="AMP-binding"/>
    <property type="match status" value="1"/>
</dbReference>
<dbReference type="InterPro" id="IPR045851">
    <property type="entry name" value="AMP-bd_C_sf"/>
</dbReference>
<keyword evidence="3" id="KW-1133">Transmembrane helix</keyword>
<dbReference type="InterPro" id="IPR042099">
    <property type="entry name" value="ANL_N_sf"/>
</dbReference>
<name>H6N3X7_GORPV</name>
<dbReference type="GO" id="GO:0016874">
    <property type="term" value="F:ligase activity"/>
    <property type="evidence" value="ECO:0007669"/>
    <property type="project" value="UniProtKB-KW"/>
</dbReference>
<dbReference type="InterPro" id="IPR000873">
    <property type="entry name" value="AMP-dep_synth/lig_dom"/>
</dbReference>
<dbReference type="Gene3D" id="3.40.50.12780">
    <property type="entry name" value="N-terminal domain of ligase-like"/>
    <property type="match status" value="1"/>
</dbReference>
<reference evidence="5 6" key="1">
    <citation type="journal article" date="2012" name="Appl. Environ. Microbiol.">
        <title>Involvement of two latex-clearing proteins during rubber degradation and insights into the subsequent degradation pathway revealed by the genome sequence of Gordonia polyisoprenivorans strain VH2.</title>
        <authorList>
            <person name="Hiessl S."/>
            <person name="Schuldes J."/>
            <person name="Thurmer A."/>
            <person name="Halbsguth T."/>
            <person name="Broker D."/>
            <person name="Angelov A."/>
            <person name="Liebl W."/>
            <person name="Daniel R."/>
            <person name="Steinbuchel A."/>
        </authorList>
    </citation>
    <scope>NUCLEOTIDE SEQUENCE [LARGE SCALE GENOMIC DNA]</scope>
    <source>
        <strain evidence="6">DSM 44266 / VH2</strain>
    </source>
</reference>
<dbReference type="PANTHER" id="PTHR22754:SF32">
    <property type="entry name" value="DISCO-INTERACTING PROTEIN 2"/>
    <property type="match status" value="1"/>
</dbReference>
<gene>
    <name evidence="5" type="ordered locus">GPOL_c37880</name>
</gene>
<dbReference type="PANTHER" id="PTHR22754">
    <property type="entry name" value="DISCO-INTERACTING PROTEIN 2 DIP2 -RELATED"/>
    <property type="match status" value="1"/>
</dbReference>
<dbReference type="SUPFAM" id="SSF56801">
    <property type="entry name" value="Acetyl-CoA synthetase-like"/>
    <property type="match status" value="1"/>
</dbReference>
<evidence type="ECO:0000256" key="2">
    <source>
        <dbReference type="ARBA" id="ARBA00022598"/>
    </source>
</evidence>
<evidence type="ECO:0000313" key="5">
    <source>
        <dbReference type="EMBL" id="AFA74800.1"/>
    </source>
</evidence>
<dbReference type="GeneID" id="90160802"/>
<dbReference type="GO" id="GO:0070566">
    <property type="term" value="F:adenylyltransferase activity"/>
    <property type="evidence" value="ECO:0007669"/>
    <property type="project" value="TreeGrafter"/>
</dbReference>
<dbReference type="PROSITE" id="PS00455">
    <property type="entry name" value="AMP_BINDING"/>
    <property type="match status" value="1"/>
</dbReference>
<comment type="similarity">
    <text evidence="1">Belongs to the ATP-dependent AMP-binding enzyme family.</text>
</comment>
<feature type="transmembrane region" description="Helical" evidence="3">
    <location>
        <begin position="70"/>
        <end position="92"/>
    </location>
</feature>
<dbReference type="InterPro" id="IPR040097">
    <property type="entry name" value="FAAL/FAAC"/>
</dbReference>
<dbReference type="Gene3D" id="3.30.300.30">
    <property type="match status" value="1"/>
</dbReference>
<dbReference type="HOGENOM" id="CLU_000022_23_7_11"/>
<evidence type="ECO:0000256" key="1">
    <source>
        <dbReference type="ARBA" id="ARBA00006432"/>
    </source>
</evidence>
<dbReference type="Proteomes" id="UP000009154">
    <property type="component" value="Chromosome"/>
</dbReference>
<keyword evidence="3" id="KW-0812">Transmembrane</keyword>
<protein>
    <submittedName>
        <fullName evidence="5">Putative AMP-dependent synthetase/ligase</fullName>
    </submittedName>
</protein>
<feature type="domain" description="AMP-dependent synthetase/ligase" evidence="4">
    <location>
        <begin position="21"/>
        <end position="448"/>
    </location>
</feature>
<evidence type="ECO:0000256" key="3">
    <source>
        <dbReference type="SAM" id="Phobius"/>
    </source>
</evidence>
<evidence type="ECO:0000313" key="6">
    <source>
        <dbReference type="Proteomes" id="UP000009154"/>
    </source>
</evidence>
<dbReference type="InterPro" id="IPR020845">
    <property type="entry name" value="AMP-binding_CS"/>
</dbReference>